<sequence>MANENQKDHPAVRAARMPLDAAQLEELLDHVDDAVLTDGCDHTLNATEAWARRRGLDVERLRQALQRYGGFCDCEVLMNVDADEVLTLPRQPGRS</sequence>
<dbReference type="AlphaFoldDB" id="A0A285V802"/>
<proteinExistence type="predicted"/>
<dbReference type="OrthoDB" id="95751at2"/>
<keyword evidence="2" id="KW-1185">Reference proteome</keyword>
<evidence type="ECO:0000313" key="2">
    <source>
        <dbReference type="Proteomes" id="UP000219435"/>
    </source>
</evidence>
<dbReference type="Proteomes" id="UP000219435">
    <property type="component" value="Unassembled WGS sequence"/>
</dbReference>
<dbReference type="EMBL" id="OBQI01000004">
    <property type="protein sequence ID" value="SOC50244.1"/>
    <property type="molecule type" value="Genomic_DNA"/>
</dbReference>
<accession>A0A285V802</accession>
<name>A0A285V802_9ACTN</name>
<protein>
    <recommendedName>
        <fullName evidence="3">DUF2695 domain-containing protein</fullName>
    </recommendedName>
</protein>
<evidence type="ECO:0008006" key="3">
    <source>
        <dbReference type="Google" id="ProtNLM"/>
    </source>
</evidence>
<dbReference type="InterPro" id="IPR024248">
    <property type="entry name" value="DUF2695"/>
</dbReference>
<evidence type="ECO:0000313" key="1">
    <source>
        <dbReference type="EMBL" id="SOC50244.1"/>
    </source>
</evidence>
<organism evidence="1 2">
    <name type="scientific">Blastococcus aggregatus</name>
    <dbReference type="NCBI Taxonomy" id="38502"/>
    <lineage>
        <taxon>Bacteria</taxon>
        <taxon>Bacillati</taxon>
        <taxon>Actinomycetota</taxon>
        <taxon>Actinomycetes</taxon>
        <taxon>Geodermatophilales</taxon>
        <taxon>Geodermatophilaceae</taxon>
        <taxon>Blastococcus</taxon>
    </lineage>
</organism>
<dbReference type="Pfam" id="PF10905">
    <property type="entry name" value="DUF2695"/>
    <property type="match status" value="1"/>
</dbReference>
<dbReference type="RefSeq" id="WP_097195796.1">
    <property type="nucleotide sequence ID" value="NZ_OBQI01000004.1"/>
</dbReference>
<gene>
    <name evidence="1" type="ORF">SAMN05660748_2986</name>
</gene>
<reference evidence="2" key="1">
    <citation type="submission" date="2017-08" db="EMBL/GenBank/DDBJ databases">
        <authorList>
            <person name="Varghese N."/>
            <person name="Submissions S."/>
        </authorList>
    </citation>
    <scope>NUCLEOTIDE SEQUENCE [LARGE SCALE GENOMIC DNA]</scope>
    <source>
        <strain evidence="2">DSM 4725</strain>
    </source>
</reference>